<organism evidence="2 3">
    <name type="scientific">Pseudomonas ficuserectae</name>
    <dbReference type="NCBI Taxonomy" id="53410"/>
    <lineage>
        <taxon>Bacteria</taxon>
        <taxon>Pseudomonadati</taxon>
        <taxon>Pseudomonadota</taxon>
        <taxon>Gammaproteobacteria</taxon>
        <taxon>Pseudomonadales</taxon>
        <taxon>Pseudomonadaceae</taxon>
        <taxon>Pseudomonas</taxon>
    </lineage>
</organism>
<sequence>MLEVVGKLFGQLIGSGILAFLATALVLFVVSIREYQSNGWLYGALAAFFLVWIVVPHGWNIVFPPESSWEQVLHHRSNPSESSYLIARFLGLMCGSAAAFVVKLLRASRSRW</sequence>
<feature type="transmembrane region" description="Helical" evidence="1">
    <location>
        <begin position="12"/>
        <end position="32"/>
    </location>
</feature>
<keyword evidence="1" id="KW-1133">Transmembrane helix</keyword>
<dbReference type="Proteomes" id="UP001569511">
    <property type="component" value="Unassembled WGS sequence"/>
</dbReference>
<evidence type="ECO:0000313" key="3">
    <source>
        <dbReference type="Proteomes" id="UP001569511"/>
    </source>
</evidence>
<name>A0ABV4PY36_9PSED</name>
<feature type="transmembrane region" description="Helical" evidence="1">
    <location>
        <begin position="85"/>
        <end position="105"/>
    </location>
</feature>
<keyword evidence="3" id="KW-1185">Reference proteome</keyword>
<evidence type="ECO:0000256" key="1">
    <source>
        <dbReference type="SAM" id="Phobius"/>
    </source>
</evidence>
<dbReference type="EMBL" id="JBGMSW010000007">
    <property type="protein sequence ID" value="MFA0976436.1"/>
    <property type="molecule type" value="Genomic_DNA"/>
</dbReference>
<keyword evidence="1" id="KW-0472">Membrane</keyword>
<comment type="caution">
    <text evidence="2">The sequence shown here is derived from an EMBL/GenBank/DDBJ whole genome shotgun (WGS) entry which is preliminary data.</text>
</comment>
<accession>A0ABV4PY36</accession>
<gene>
    <name evidence="2" type="ORF">ACDH57_13510</name>
</gene>
<reference evidence="2 3" key="1">
    <citation type="submission" date="2024-06" db="EMBL/GenBank/DDBJ databases">
        <title>Genome sequences for Pseudomonas syringae strains with characterized LPS.</title>
        <authorList>
            <person name="Baltrus D.A."/>
            <person name="Krings L."/>
        </authorList>
    </citation>
    <scope>NUCLEOTIDE SEQUENCE [LARGE SCALE GENOMIC DNA]</scope>
    <source>
        <strain evidence="2 3">NCPPB79</strain>
    </source>
</reference>
<feature type="transmembrane region" description="Helical" evidence="1">
    <location>
        <begin position="39"/>
        <end position="59"/>
    </location>
</feature>
<dbReference type="RefSeq" id="WP_147462624.1">
    <property type="nucleotide sequence ID" value="NZ_JBGMSW010000007.1"/>
</dbReference>
<proteinExistence type="predicted"/>
<protein>
    <submittedName>
        <fullName evidence="2">Uncharacterized protein</fullName>
    </submittedName>
</protein>
<keyword evidence="1" id="KW-0812">Transmembrane</keyword>
<evidence type="ECO:0000313" key="2">
    <source>
        <dbReference type="EMBL" id="MFA0976436.1"/>
    </source>
</evidence>